<sequence>MRRLLPRNHDLPAGVRPLPRRDRPPARLRTRAPRLLLRDPVGHTYKLGSDVDDGHHPRHYFPGDERWPRTQVGALDQVSFADGSWHLCPRLFA</sequence>
<reference evidence="2" key="1">
    <citation type="journal article" date="2023" name="Mol. Plant Microbe Interact.">
        <title>Elucidating the Obligate Nature and Biological Capacity of an Invasive Fungal Corn Pathogen.</title>
        <authorList>
            <person name="MacCready J.S."/>
            <person name="Roggenkamp E.M."/>
            <person name="Gdanetz K."/>
            <person name="Chilvers M.I."/>
        </authorList>
    </citation>
    <scope>NUCLEOTIDE SEQUENCE</scope>
    <source>
        <strain evidence="2">PM02</strain>
    </source>
</reference>
<accession>A0AAD9I9B8</accession>
<organism evidence="2 3">
    <name type="scientific">Phyllachora maydis</name>
    <dbReference type="NCBI Taxonomy" id="1825666"/>
    <lineage>
        <taxon>Eukaryota</taxon>
        <taxon>Fungi</taxon>
        <taxon>Dikarya</taxon>
        <taxon>Ascomycota</taxon>
        <taxon>Pezizomycotina</taxon>
        <taxon>Sordariomycetes</taxon>
        <taxon>Sordariomycetidae</taxon>
        <taxon>Phyllachorales</taxon>
        <taxon>Phyllachoraceae</taxon>
        <taxon>Phyllachora</taxon>
    </lineage>
</organism>
<dbReference type="Proteomes" id="UP001217918">
    <property type="component" value="Unassembled WGS sequence"/>
</dbReference>
<evidence type="ECO:0000313" key="2">
    <source>
        <dbReference type="EMBL" id="KAK2072950.1"/>
    </source>
</evidence>
<protein>
    <submittedName>
        <fullName evidence="2">Uncharacterized protein</fullName>
    </submittedName>
</protein>
<dbReference type="AlphaFoldDB" id="A0AAD9I9B8"/>
<feature type="region of interest" description="Disordered" evidence="1">
    <location>
        <begin position="1"/>
        <end position="33"/>
    </location>
</feature>
<gene>
    <name evidence="2" type="ORF">P8C59_007268</name>
</gene>
<proteinExistence type="predicted"/>
<keyword evidence="3" id="KW-1185">Reference proteome</keyword>
<evidence type="ECO:0000313" key="3">
    <source>
        <dbReference type="Proteomes" id="UP001217918"/>
    </source>
</evidence>
<evidence type="ECO:0000256" key="1">
    <source>
        <dbReference type="SAM" id="MobiDB-lite"/>
    </source>
</evidence>
<name>A0AAD9I9B8_9PEZI</name>
<comment type="caution">
    <text evidence="2">The sequence shown here is derived from an EMBL/GenBank/DDBJ whole genome shotgun (WGS) entry which is preliminary data.</text>
</comment>
<dbReference type="EMBL" id="JAQQPM010000006">
    <property type="protein sequence ID" value="KAK2072950.1"/>
    <property type="molecule type" value="Genomic_DNA"/>
</dbReference>